<comment type="caution">
    <text evidence="14">The sequence shown here is derived from an EMBL/GenBank/DDBJ whole genome shotgun (WGS) entry which is preliminary data.</text>
</comment>
<evidence type="ECO:0000256" key="1">
    <source>
        <dbReference type="ARBA" id="ARBA00004170"/>
    </source>
</evidence>
<evidence type="ECO:0000313" key="15">
    <source>
        <dbReference type="Proteomes" id="UP000283895"/>
    </source>
</evidence>
<keyword evidence="5" id="KW-0963">Cytoplasm</keyword>
<feature type="region of interest" description="Disordered" evidence="12">
    <location>
        <begin position="185"/>
        <end position="208"/>
    </location>
</feature>
<reference evidence="14 15" key="1">
    <citation type="submission" date="2015-09" db="EMBL/GenBank/DDBJ databases">
        <title>Host preference determinants of Valsa canker pathogens revealed by comparative genomics.</title>
        <authorList>
            <person name="Yin Z."/>
            <person name="Huang L."/>
        </authorList>
    </citation>
    <scope>NUCLEOTIDE SEQUENCE [LARGE SCALE GENOMIC DNA]</scope>
    <source>
        <strain evidence="14 15">03-1</strain>
    </source>
</reference>
<dbReference type="FunFam" id="2.30.29.30:FF:000303">
    <property type="entry name" value="Sterol 3-beta-glucosyltransferase"/>
    <property type="match status" value="1"/>
</dbReference>
<dbReference type="SMART" id="SM00233">
    <property type="entry name" value="PH"/>
    <property type="match status" value="1"/>
</dbReference>
<feature type="region of interest" description="Disordered" evidence="12">
    <location>
        <begin position="1"/>
        <end position="32"/>
    </location>
</feature>
<dbReference type="Pfam" id="PF03033">
    <property type="entry name" value="Glyco_transf_28"/>
    <property type="match status" value="1"/>
</dbReference>
<proteinExistence type="inferred from homology"/>
<evidence type="ECO:0000256" key="6">
    <source>
        <dbReference type="ARBA" id="ARBA00022676"/>
    </source>
</evidence>
<evidence type="ECO:0000259" key="13">
    <source>
        <dbReference type="PROSITE" id="PS50003"/>
    </source>
</evidence>
<dbReference type="InterPro" id="IPR010610">
    <property type="entry name" value="EryCIII-like_C"/>
</dbReference>
<dbReference type="InterPro" id="IPR004276">
    <property type="entry name" value="GlycoTrans_28_N"/>
</dbReference>
<feature type="region of interest" description="Disordered" evidence="12">
    <location>
        <begin position="143"/>
        <end position="163"/>
    </location>
</feature>
<dbReference type="Proteomes" id="UP000283895">
    <property type="component" value="Unassembled WGS sequence"/>
</dbReference>
<feature type="region of interest" description="Disordered" evidence="12">
    <location>
        <begin position="496"/>
        <end position="551"/>
    </location>
</feature>
<dbReference type="PANTHER" id="PTHR48050:SF25">
    <property type="entry name" value="STEROL 3-BETA-GLUCOSYLTRANSFERASE"/>
    <property type="match status" value="1"/>
</dbReference>
<dbReference type="InterPro" id="IPR011993">
    <property type="entry name" value="PH-like_dom_sf"/>
</dbReference>
<feature type="compositionally biased region" description="Basic and acidic residues" evidence="12">
    <location>
        <begin position="1417"/>
        <end position="1428"/>
    </location>
</feature>
<dbReference type="Pfam" id="PF06722">
    <property type="entry name" value="EryCIII-like_C"/>
    <property type="match status" value="1"/>
</dbReference>
<sequence>MDFPEQLKQKDGDEEQEEDVLPVGLGQGNPQFMNMNQSIFGLIAAAGPKVDFHDRFEGHSSEEEAEDSDGNALHHGSKDGGATDPMAQTTILRKPSSKSSHHHRRKFSDSKLMKSVPILSRLSSKHWSRKDGKKPVLQIQEESEPVASALAWDDPSVSSTDDENRLAPVMSRMLEARAEVSGRQSFDLELPSADKSDEPSDVSGKEQSDLSKRLQKIFEFDEPEELISGWTLPSPKTLLATCSEYPCWLLQGVLLQGYIYVTSKHICFYAYLPKKAVSQVEPDPERTTLTLYQHEVTKSGYLSKSGKRNPKYNRYWFRLKGDVFSYFRDPSNLYFPHGQIDLRYGISASITDKDKEGVHFSVETDHRTYHFRADSAPSAKEWVKCLQRVIFRSHNDGDSVKISLPIANVIDIEEAQMLELADTCKIRVIDNDETYAIDERRNHSSDRSGLATPLSIRTGKLQGNVKATLSPMLSPQSPTALSPRASGDYFTRSFDSMQHIGRRSTDMNLGDTHRRSFSNSRSNSTHRHGDGKSGADKYISTDSGAESTEDPSIASMSAMTTSGELDQSASQILRGSDVFHSPTVKRSASASRKKGRESPRGPHRHGFLGDHQGPRHAATTGNMEDPSSGEHGEPTTSAQTLQSISKMGAYPLQRVGAFAEYLGRHSKRMSGLLATESIGYAGKVSGMWKGGQRHYDEPHALKTDDEFDVEEQDKIAEEHFHAHFALPKSERLRATYFGYFMRVLPLYGKVYLSDRTFCFRSLMPGTRTKLILPIRDIENVTKSSGFRLGYAGLVVVIRGHEELFFEFGDLALRDSLAVFLLKGIETAKSLRDSQGMDSDEQEEADNAVAEHKALEKARHEEFPEHELTLPRHDTGVSDGPTIIFDDPKASFINFKPEKSLRFTCLTIGSRGDVQPYIALCKGLMAEGHKVKIATHLEFKEWIEGHGIEFAAVEGDPAELMRLCIENGTFTVSFLREASSTMRTWLDGLLASSWLACQGSDVLIESPSAMAGIHIAEKMCIPYFRAFGMPWTRTRAYPQAFMMPERKMGGAYNLVTYILFDAVFWKATAHQVNRWRNQTLGLPNTSLEKMQPNKVPFLYNFSQHVVPPPLDYSDWIRVTGYWFLNEGGEDWTPDQDLVDFIAKARKDNKKLVYVGFGSIIMDNPSKFTREIIAAVQKADVRCILSKGWSDRLDPKSAEAQEVGISASDGSSTHGSSDGKEGLMEVPLPPEIFSIKSAPHDWLFKQIDAAAHHGGSGTTGASLRAGIPTIVRPFFGDQFFFGGRVEDLGVGILLKKWGVTSFARALWEATHSERMIAKAKGLGENIREENGVDTAIQCIYRDMEYAKSLIEKKAGKNAAAAVRAATSGSDGGLDDEVEEESWTFIGDDTGPEDDDAEIDAIVKQSQLLADLSNAAKPQTLDDKTHPDTDPTLHAGGDNMHHHGSTVPGKHSPLSRRSTSNDSTKEGEVVGR</sequence>
<evidence type="ECO:0000256" key="11">
    <source>
        <dbReference type="ARBA" id="ARBA00049453"/>
    </source>
</evidence>
<evidence type="ECO:0000256" key="3">
    <source>
        <dbReference type="ARBA" id="ARBA00006962"/>
    </source>
</evidence>
<dbReference type="SUPFAM" id="SSF50729">
    <property type="entry name" value="PH domain-like"/>
    <property type="match status" value="1"/>
</dbReference>
<evidence type="ECO:0000313" key="14">
    <source>
        <dbReference type="EMBL" id="ROW02483.1"/>
    </source>
</evidence>
<dbReference type="SUPFAM" id="SSF53756">
    <property type="entry name" value="UDP-Glycosyltransferase/glycogen phosphorylase"/>
    <property type="match status" value="1"/>
</dbReference>
<feature type="compositionally biased region" description="Basic and acidic residues" evidence="12">
    <location>
        <begin position="1460"/>
        <end position="1469"/>
    </location>
</feature>
<dbReference type="CDD" id="cd13216">
    <property type="entry name" value="PH-GRAM2_AGT26"/>
    <property type="match status" value="1"/>
</dbReference>
<evidence type="ECO:0000256" key="5">
    <source>
        <dbReference type="ARBA" id="ARBA00022490"/>
    </source>
</evidence>
<keyword evidence="15" id="KW-1185">Reference proteome</keyword>
<dbReference type="Pfam" id="PF00169">
    <property type="entry name" value="PH"/>
    <property type="match status" value="1"/>
</dbReference>
<evidence type="ECO:0000256" key="2">
    <source>
        <dbReference type="ARBA" id="ARBA00004496"/>
    </source>
</evidence>
<dbReference type="CDD" id="cd13215">
    <property type="entry name" value="PH-GRAM1_AGT26"/>
    <property type="match status" value="1"/>
</dbReference>
<evidence type="ECO:0000256" key="10">
    <source>
        <dbReference type="ARBA" id="ARBA00047886"/>
    </source>
</evidence>
<comment type="catalytic activity">
    <reaction evidence="10">
        <text>ergosterol + UDP-alpha-D-glucose = ergosteryl 3-beta-D-glucoside + UDP + H(+)</text>
        <dbReference type="Rhea" id="RHEA:61836"/>
        <dbReference type="ChEBI" id="CHEBI:15378"/>
        <dbReference type="ChEBI" id="CHEBI:16933"/>
        <dbReference type="ChEBI" id="CHEBI:52973"/>
        <dbReference type="ChEBI" id="CHEBI:58223"/>
        <dbReference type="ChEBI" id="CHEBI:58885"/>
    </reaction>
    <physiologicalReaction direction="left-to-right" evidence="10">
        <dbReference type="Rhea" id="RHEA:61837"/>
    </physiologicalReaction>
</comment>
<dbReference type="GO" id="GO:0016125">
    <property type="term" value="P:sterol metabolic process"/>
    <property type="evidence" value="ECO:0007669"/>
    <property type="project" value="TreeGrafter"/>
</dbReference>
<keyword evidence="7" id="KW-0808">Transferase</keyword>
<dbReference type="OrthoDB" id="10261837at2759"/>
<dbReference type="STRING" id="356882.A0A423WGK1"/>
<gene>
    <name evidence="14" type="ORF">VMCG_06062</name>
</gene>
<accession>A0A423WGK1</accession>
<dbReference type="Gene3D" id="2.30.29.30">
    <property type="entry name" value="Pleckstrin-homology domain (PH domain)/Phosphotyrosine-binding domain (PTB)"/>
    <property type="match status" value="2"/>
</dbReference>
<evidence type="ECO:0000256" key="12">
    <source>
        <dbReference type="SAM" id="MobiDB-lite"/>
    </source>
</evidence>
<dbReference type="Gene3D" id="3.40.50.2000">
    <property type="entry name" value="Glycogen Phosphorylase B"/>
    <property type="match status" value="2"/>
</dbReference>
<organism evidence="14 15">
    <name type="scientific">Cytospora schulzeri</name>
    <dbReference type="NCBI Taxonomy" id="448051"/>
    <lineage>
        <taxon>Eukaryota</taxon>
        <taxon>Fungi</taxon>
        <taxon>Dikarya</taxon>
        <taxon>Ascomycota</taxon>
        <taxon>Pezizomycotina</taxon>
        <taxon>Sordariomycetes</taxon>
        <taxon>Sordariomycetidae</taxon>
        <taxon>Diaporthales</taxon>
        <taxon>Cytosporaceae</taxon>
        <taxon>Cytospora</taxon>
    </lineage>
</organism>
<feature type="compositionally biased region" description="Basic and acidic residues" evidence="12">
    <location>
        <begin position="1"/>
        <end position="11"/>
    </location>
</feature>
<keyword evidence="6" id="KW-0328">Glycosyltransferase</keyword>
<comment type="similarity">
    <text evidence="3">Belongs to the glycosyltransferase 28 family.</text>
</comment>
<dbReference type="InterPro" id="IPR050426">
    <property type="entry name" value="Glycosyltransferase_28"/>
</dbReference>
<evidence type="ECO:0000256" key="9">
    <source>
        <dbReference type="ARBA" id="ARBA00029843"/>
    </source>
</evidence>
<dbReference type="EMBL" id="LKEA01000017">
    <property type="protein sequence ID" value="ROW02483.1"/>
    <property type="molecule type" value="Genomic_DNA"/>
</dbReference>
<dbReference type="GO" id="GO:0005737">
    <property type="term" value="C:cytoplasm"/>
    <property type="evidence" value="ECO:0007669"/>
    <property type="project" value="UniProtKB-SubCell"/>
</dbReference>
<dbReference type="InterPro" id="IPR048065">
    <property type="entry name" value="ATG26_PH_GRAM2"/>
</dbReference>
<evidence type="ECO:0000256" key="4">
    <source>
        <dbReference type="ARBA" id="ARBA00012650"/>
    </source>
</evidence>
<dbReference type="GO" id="GO:0016020">
    <property type="term" value="C:membrane"/>
    <property type="evidence" value="ECO:0007669"/>
    <property type="project" value="UniProtKB-SubCell"/>
</dbReference>
<dbReference type="SMART" id="SM00568">
    <property type="entry name" value="GRAM"/>
    <property type="match status" value="2"/>
</dbReference>
<dbReference type="InterPro" id="IPR004182">
    <property type="entry name" value="GRAM"/>
</dbReference>
<comment type="subcellular location">
    <subcellularLocation>
        <location evidence="2">Cytoplasm</location>
    </subcellularLocation>
    <subcellularLocation>
        <location evidence="1">Membrane</location>
        <topology evidence="1">Peripheral membrane protein</topology>
    </subcellularLocation>
</comment>
<name>A0A423WGK1_9PEZI</name>
<feature type="domain" description="PH" evidence="13">
    <location>
        <begin position="295"/>
        <end position="391"/>
    </location>
</feature>
<feature type="compositionally biased region" description="Basic and acidic residues" evidence="12">
    <location>
        <begin position="53"/>
        <end position="62"/>
    </location>
</feature>
<dbReference type="Pfam" id="PF02893">
    <property type="entry name" value="GRAM"/>
    <property type="match status" value="1"/>
</dbReference>
<dbReference type="FunFam" id="3.40.50.2000:FF:000029">
    <property type="entry name" value="Sterol 3-beta-glucosyltransferase"/>
    <property type="match status" value="1"/>
</dbReference>
<evidence type="ECO:0000256" key="8">
    <source>
        <dbReference type="ARBA" id="ARBA00023136"/>
    </source>
</evidence>
<evidence type="ECO:0000256" key="7">
    <source>
        <dbReference type="ARBA" id="ARBA00022679"/>
    </source>
</evidence>
<feature type="compositionally biased region" description="Basic residues" evidence="12">
    <location>
        <begin position="591"/>
        <end position="606"/>
    </location>
</feature>
<feature type="region of interest" description="Disordered" evidence="12">
    <location>
        <begin position="53"/>
        <end position="112"/>
    </location>
</feature>
<feature type="compositionally biased region" description="Low complexity" evidence="12">
    <location>
        <begin position="1204"/>
        <end position="1214"/>
    </location>
</feature>
<dbReference type="FunFam" id="2.30.29.30:FF:000560">
    <property type="entry name" value="Sterol 3-beta-glucosyltransferase"/>
    <property type="match status" value="1"/>
</dbReference>
<feature type="compositionally biased region" description="Basic and acidic residues" evidence="12">
    <location>
        <begin position="192"/>
        <end position="208"/>
    </location>
</feature>
<feature type="region of interest" description="Disordered" evidence="12">
    <location>
        <begin position="1198"/>
        <end position="1219"/>
    </location>
</feature>
<feature type="region of interest" description="Disordered" evidence="12">
    <location>
        <begin position="1414"/>
        <end position="1469"/>
    </location>
</feature>
<feature type="compositionally biased region" description="Basic residues" evidence="12">
    <location>
        <begin position="95"/>
        <end position="106"/>
    </location>
</feature>
<feature type="region of interest" description="Disordered" evidence="12">
    <location>
        <begin position="574"/>
        <end position="640"/>
    </location>
</feature>
<dbReference type="GO" id="GO:0005975">
    <property type="term" value="P:carbohydrate metabolic process"/>
    <property type="evidence" value="ECO:0007669"/>
    <property type="project" value="InterPro"/>
</dbReference>
<dbReference type="CDD" id="cd03784">
    <property type="entry name" value="GT1_Gtf-like"/>
    <property type="match status" value="1"/>
</dbReference>
<protein>
    <recommendedName>
        <fullName evidence="4">sterol 3beta-glucosyltransferase</fullName>
        <ecNumber evidence="4">2.4.1.173</ecNumber>
    </recommendedName>
    <alternativeName>
        <fullName evidence="9">Autophagy-related protein 26</fullName>
    </alternativeName>
</protein>
<dbReference type="InterPro" id="IPR048066">
    <property type="entry name" value="ATG26_PH_GRAM1"/>
</dbReference>
<dbReference type="GO" id="GO:0016906">
    <property type="term" value="F:sterol 3-beta-glucosyltransferase activity"/>
    <property type="evidence" value="ECO:0007669"/>
    <property type="project" value="UniProtKB-EC"/>
</dbReference>
<dbReference type="InterPro" id="IPR002213">
    <property type="entry name" value="UDP_glucos_trans"/>
</dbReference>
<dbReference type="InterPro" id="IPR001849">
    <property type="entry name" value="PH_domain"/>
</dbReference>
<dbReference type="PANTHER" id="PTHR48050">
    <property type="entry name" value="STEROL 3-BETA-GLUCOSYLTRANSFERASE"/>
    <property type="match status" value="1"/>
</dbReference>
<dbReference type="PROSITE" id="PS50003">
    <property type="entry name" value="PH_DOMAIN"/>
    <property type="match status" value="1"/>
</dbReference>
<keyword evidence="8" id="KW-0472">Membrane</keyword>
<comment type="catalytic activity">
    <reaction evidence="11">
        <text>a sterol + UDP-alpha-D-glucose = a sterol 3-beta-D-glucoside + UDP + H(+)</text>
        <dbReference type="Rhea" id="RHEA:22724"/>
        <dbReference type="ChEBI" id="CHEBI:15378"/>
        <dbReference type="ChEBI" id="CHEBI:15889"/>
        <dbReference type="ChEBI" id="CHEBI:37424"/>
        <dbReference type="ChEBI" id="CHEBI:58223"/>
        <dbReference type="ChEBI" id="CHEBI:58885"/>
        <dbReference type="EC" id="2.4.1.173"/>
    </reaction>
    <physiologicalReaction direction="left-to-right" evidence="11">
        <dbReference type="Rhea" id="RHEA:22725"/>
    </physiologicalReaction>
</comment>
<dbReference type="EC" id="2.4.1.173" evidence="4"/>